<keyword evidence="3" id="KW-1185">Reference proteome</keyword>
<accession>A0A5N6P1X1</accession>
<dbReference type="EMBL" id="SZYD01000007">
    <property type="protein sequence ID" value="KAD5802523.1"/>
    <property type="molecule type" value="Genomic_DNA"/>
</dbReference>
<reference evidence="2 3" key="1">
    <citation type="submission" date="2019-05" db="EMBL/GenBank/DDBJ databases">
        <title>Mikania micrantha, genome provides insights into the molecular mechanism of rapid growth.</title>
        <authorList>
            <person name="Liu B."/>
        </authorList>
    </citation>
    <scope>NUCLEOTIDE SEQUENCE [LARGE SCALE GENOMIC DNA]</scope>
    <source>
        <strain evidence="2">NLD-2019</strain>
        <tissue evidence="2">Leaf</tissue>
    </source>
</reference>
<evidence type="ECO:0008006" key="4">
    <source>
        <dbReference type="Google" id="ProtNLM"/>
    </source>
</evidence>
<dbReference type="AlphaFoldDB" id="A0A5N6P1X1"/>
<evidence type="ECO:0000256" key="1">
    <source>
        <dbReference type="SAM" id="MobiDB-lite"/>
    </source>
</evidence>
<feature type="compositionally biased region" description="Basic and acidic residues" evidence="1">
    <location>
        <begin position="87"/>
        <end position="97"/>
    </location>
</feature>
<feature type="region of interest" description="Disordered" evidence="1">
    <location>
        <begin position="112"/>
        <end position="138"/>
    </location>
</feature>
<proteinExistence type="predicted"/>
<gene>
    <name evidence="2" type="ORF">E3N88_13883</name>
</gene>
<feature type="compositionally biased region" description="Acidic residues" evidence="1">
    <location>
        <begin position="39"/>
        <end position="78"/>
    </location>
</feature>
<dbReference type="InterPro" id="IPR004252">
    <property type="entry name" value="Probable_transposase_24"/>
</dbReference>
<comment type="caution">
    <text evidence="2">The sequence shown here is derived from an EMBL/GenBank/DDBJ whole genome shotgun (WGS) entry which is preliminary data.</text>
</comment>
<sequence length="457" mass="52726">MLDDDDNEEVEQFFQENERLVCISTEDLLPVTHVEAEVIEEVDDLKDDEQEEDELEDTDLDDGNEEFEGEEFDDDDTEYSTGGGRGKGRDSDHDSCRPRITGRLHLNAYEALSEHESSDDEESTVGRRGPVAPTPLPEPRNREWIWIRHDQFSNQDKATRTIGEILQAMWCHPWKSWKDVSSEDADRMFERFKKYYQWESEWDDQVRTCREKFKKRKFKDLLSRARESAKAAANKAGVEVGSDLSVIIPYKPRWMRAEFWEPLVQSWNTPEWKAKSSQNTTNRAKFVGGKHTLGSQTYVTLKLKADEKLGRPATVDELWMQSHGKKGTRPLDRLLRRERGEGSKEPEEINFQDNVEWVDAKAKESFKYVMEKYGDNTSKHPLFDLDTWVQAGKKKGRFDISDPKVMMTGTHSTLGTSTNLPARNEEQPLAYLSTAPAVAMETSSFIYRTDVTLMEAA</sequence>
<dbReference type="OrthoDB" id="629495at2759"/>
<evidence type="ECO:0000313" key="2">
    <source>
        <dbReference type="EMBL" id="KAD5802523.1"/>
    </source>
</evidence>
<dbReference type="Pfam" id="PF03004">
    <property type="entry name" value="Transposase_24"/>
    <property type="match status" value="1"/>
</dbReference>
<name>A0A5N6P1X1_9ASTR</name>
<dbReference type="Proteomes" id="UP000326396">
    <property type="component" value="Linkage Group LG15"/>
</dbReference>
<organism evidence="2 3">
    <name type="scientific">Mikania micrantha</name>
    <name type="common">bitter vine</name>
    <dbReference type="NCBI Taxonomy" id="192012"/>
    <lineage>
        <taxon>Eukaryota</taxon>
        <taxon>Viridiplantae</taxon>
        <taxon>Streptophyta</taxon>
        <taxon>Embryophyta</taxon>
        <taxon>Tracheophyta</taxon>
        <taxon>Spermatophyta</taxon>
        <taxon>Magnoliopsida</taxon>
        <taxon>eudicotyledons</taxon>
        <taxon>Gunneridae</taxon>
        <taxon>Pentapetalae</taxon>
        <taxon>asterids</taxon>
        <taxon>campanulids</taxon>
        <taxon>Asterales</taxon>
        <taxon>Asteraceae</taxon>
        <taxon>Asteroideae</taxon>
        <taxon>Heliantheae alliance</taxon>
        <taxon>Eupatorieae</taxon>
        <taxon>Mikania</taxon>
    </lineage>
</organism>
<evidence type="ECO:0000313" key="3">
    <source>
        <dbReference type="Proteomes" id="UP000326396"/>
    </source>
</evidence>
<feature type="region of interest" description="Disordered" evidence="1">
    <location>
        <begin position="39"/>
        <end position="97"/>
    </location>
</feature>
<protein>
    <recommendedName>
        <fullName evidence="4">Transposase Tnp1/En/Spm-like domain-containing protein</fullName>
    </recommendedName>
</protein>